<accession>A0A9P9R928</accession>
<name>A0A9P9R928_FUSRE</name>
<sequence>MQNISHLVEMPSLHDALQERLPIRLADALTRLEGIIHSSLMLGNFVDGQADEFAEGMSVQQIIWPQLHSLRIKAPKQVLKSVIEHCDLNILRSISLYAWYNSEEFLELKRVKRLDRLRLQYENEEWAADHDFYPCCSKALWRELWTLWKDTRKRLKVLILFETPNKCADNLRRLQNEARYEQTVKNIRFGITWMKSLNITPPPPPPPPL</sequence>
<dbReference type="GeneID" id="70214856"/>
<dbReference type="Proteomes" id="UP000720189">
    <property type="component" value="Unassembled WGS sequence"/>
</dbReference>
<evidence type="ECO:0000313" key="2">
    <source>
        <dbReference type="Proteomes" id="UP000720189"/>
    </source>
</evidence>
<reference evidence="1" key="1">
    <citation type="journal article" date="2021" name="Nat. Commun.">
        <title>Genetic determinants of endophytism in the Arabidopsis root mycobiome.</title>
        <authorList>
            <person name="Mesny F."/>
            <person name="Miyauchi S."/>
            <person name="Thiergart T."/>
            <person name="Pickel B."/>
            <person name="Atanasova L."/>
            <person name="Karlsson M."/>
            <person name="Huettel B."/>
            <person name="Barry K.W."/>
            <person name="Haridas S."/>
            <person name="Chen C."/>
            <person name="Bauer D."/>
            <person name="Andreopoulos W."/>
            <person name="Pangilinan J."/>
            <person name="LaButti K."/>
            <person name="Riley R."/>
            <person name="Lipzen A."/>
            <person name="Clum A."/>
            <person name="Drula E."/>
            <person name="Henrissat B."/>
            <person name="Kohler A."/>
            <person name="Grigoriev I.V."/>
            <person name="Martin F.M."/>
            <person name="Hacquard S."/>
        </authorList>
    </citation>
    <scope>NUCLEOTIDE SEQUENCE</scope>
    <source>
        <strain evidence="1">MPI-CAGE-AT-0023</strain>
    </source>
</reference>
<dbReference type="RefSeq" id="XP_046056313.1">
    <property type="nucleotide sequence ID" value="XM_046184902.1"/>
</dbReference>
<evidence type="ECO:0000313" key="1">
    <source>
        <dbReference type="EMBL" id="KAH7269545.1"/>
    </source>
</evidence>
<dbReference type="EMBL" id="JAGMUX010000001">
    <property type="protein sequence ID" value="KAH7269545.1"/>
    <property type="molecule type" value="Genomic_DNA"/>
</dbReference>
<dbReference type="OrthoDB" id="5103411at2759"/>
<gene>
    <name evidence="1" type="ORF">BKA55DRAFT_14254</name>
</gene>
<protein>
    <submittedName>
        <fullName evidence="1">Uncharacterized protein</fullName>
    </submittedName>
</protein>
<organism evidence="1 2">
    <name type="scientific">Fusarium redolens</name>
    <dbReference type="NCBI Taxonomy" id="48865"/>
    <lineage>
        <taxon>Eukaryota</taxon>
        <taxon>Fungi</taxon>
        <taxon>Dikarya</taxon>
        <taxon>Ascomycota</taxon>
        <taxon>Pezizomycotina</taxon>
        <taxon>Sordariomycetes</taxon>
        <taxon>Hypocreomycetidae</taxon>
        <taxon>Hypocreales</taxon>
        <taxon>Nectriaceae</taxon>
        <taxon>Fusarium</taxon>
        <taxon>Fusarium redolens species complex</taxon>
    </lineage>
</organism>
<comment type="caution">
    <text evidence="1">The sequence shown here is derived from an EMBL/GenBank/DDBJ whole genome shotgun (WGS) entry which is preliminary data.</text>
</comment>
<proteinExistence type="predicted"/>
<keyword evidence="2" id="KW-1185">Reference proteome</keyword>
<dbReference type="AlphaFoldDB" id="A0A9P9R928"/>